<evidence type="ECO:0000256" key="3">
    <source>
        <dbReference type="ARBA" id="ARBA00022801"/>
    </source>
</evidence>
<protein>
    <submittedName>
        <fullName evidence="8">Peptidase M48-like protein</fullName>
    </submittedName>
</protein>
<proteinExistence type="inferred from homology"/>
<dbReference type="PANTHER" id="PTHR22726:SF1">
    <property type="entry name" value="METALLOENDOPEPTIDASE OMA1, MITOCHONDRIAL"/>
    <property type="match status" value="1"/>
</dbReference>
<dbReference type="InterPro" id="IPR001915">
    <property type="entry name" value="Peptidase_M48"/>
</dbReference>
<evidence type="ECO:0000256" key="4">
    <source>
        <dbReference type="ARBA" id="ARBA00022833"/>
    </source>
</evidence>
<evidence type="ECO:0000259" key="7">
    <source>
        <dbReference type="Pfam" id="PF01435"/>
    </source>
</evidence>
<dbReference type="InterPro" id="IPR051156">
    <property type="entry name" value="Mito/Outer_Membr_Metalloprot"/>
</dbReference>
<keyword evidence="1 6" id="KW-0645">Protease</keyword>
<evidence type="ECO:0000313" key="8">
    <source>
        <dbReference type="EMBL" id="TDU66478.1"/>
    </source>
</evidence>
<dbReference type="OrthoDB" id="9810445at2"/>
<dbReference type="Pfam" id="PF01435">
    <property type="entry name" value="Peptidase_M48"/>
    <property type="match status" value="1"/>
</dbReference>
<dbReference type="GO" id="GO:0046872">
    <property type="term" value="F:metal ion binding"/>
    <property type="evidence" value="ECO:0007669"/>
    <property type="project" value="UniProtKB-KW"/>
</dbReference>
<dbReference type="Gene3D" id="3.30.2010.10">
    <property type="entry name" value="Metalloproteases ('zincins'), catalytic domain"/>
    <property type="match status" value="1"/>
</dbReference>
<keyword evidence="4 6" id="KW-0862">Zinc</keyword>
<keyword evidence="5 6" id="KW-0482">Metalloprotease</keyword>
<dbReference type="AlphaFoldDB" id="A0A4R7RNT7"/>
<dbReference type="RefSeq" id="WP_133796586.1">
    <property type="nucleotide sequence ID" value="NZ_SOCA01000008.1"/>
</dbReference>
<evidence type="ECO:0000313" key="9">
    <source>
        <dbReference type="Proteomes" id="UP000295662"/>
    </source>
</evidence>
<dbReference type="CDD" id="cd07331">
    <property type="entry name" value="M48C_Oma1_like"/>
    <property type="match status" value="1"/>
</dbReference>
<feature type="domain" description="Peptidase M48" evidence="7">
    <location>
        <begin position="93"/>
        <end position="277"/>
    </location>
</feature>
<keyword evidence="9" id="KW-1185">Reference proteome</keyword>
<reference evidence="8 9" key="1">
    <citation type="submission" date="2019-03" db="EMBL/GenBank/DDBJ databases">
        <title>Genomic Encyclopedia of Archaeal and Bacterial Type Strains, Phase II (KMG-II): from individual species to whole genera.</title>
        <authorList>
            <person name="Goeker M."/>
        </authorList>
    </citation>
    <scope>NUCLEOTIDE SEQUENCE [LARGE SCALE GENOMIC DNA]</scope>
    <source>
        <strain evidence="8 9">ATCC 25309</strain>
    </source>
</reference>
<dbReference type="GO" id="GO:0051603">
    <property type="term" value="P:proteolysis involved in protein catabolic process"/>
    <property type="evidence" value="ECO:0007669"/>
    <property type="project" value="TreeGrafter"/>
</dbReference>
<organism evidence="8 9">
    <name type="scientific">Prosthecobacter fusiformis</name>
    <dbReference type="NCBI Taxonomy" id="48464"/>
    <lineage>
        <taxon>Bacteria</taxon>
        <taxon>Pseudomonadati</taxon>
        <taxon>Verrucomicrobiota</taxon>
        <taxon>Verrucomicrobiia</taxon>
        <taxon>Verrucomicrobiales</taxon>
        <taxon>Verrucomicrobiaceae</taxon>
        <taxon>Prosthecobacter</taxon>
    </lineage>
</organism>
<evidence type="ECO:0000256" key="6">
    <source>
        <dbReference type="RuleBase" id="RU003983"/>
    </source>
</evidence>
<comment type="caution">
    <text evidence="8">The sequence shown here is derived from an EMBL/GenBank/DDBJ whole genome shotgun (WGS) entry which is preliminary data.</text>
</comment>
<dbReference type="Proteomes" id="UP000295662">
    <property type="component" value="Unassembled WGS sequence"/>
</dbReference>
<dbReference type="PANTHER" id="PTHR22726">
    <property type="entry name" value="METALLOENDOPEPTIDASE OMA1"/>
    <property type="match status" value="1"/>
</dbReference>
<dbReference type="GO" id="GO:0004222">
    <property type="term" value="F:metalloendopeptidase activity"/>
    <property type="evidence" value="ECO:0007669"/>
    <property type="project" value="InterPro"/>
</dbReference>
<dbReference type="GO" id="GO:0016020">
    <property type="term" value="C:membrane"/>
    <property type="evidence" value="ECO:0007669"/>
    <property type="project" value="TreeGrafter"/>
</dbReference>
<evidence type="ECO:0000256" key="1">
    <source>
        <dbReference type="ARBA" id="ARBA00022670"/>
    </source>
</evidence>
<keyword evidence="3 6" id="KW-0378">Hydrolase</keyword>
<name>A0A4R7RNT7_9BACT</name>
<dbReference type="EMBL" id="SOCA01000008">
    <property type="protein sequence ID" value="TDU66478.1"/>
    <property type="molecule type" value="Genomic_DNA"/>
</dbReference>
<comment type="similarity">
    <text evidence="6">Belongs to the peptidase M48 family.</text>
</comment>
<sequence length="285" mass="31366">MRNIFQRLLASISPSFDGEQRRGIGCHPRVIMALLIIGGTLAYHYLGTTEYENEFTGRTQRLAFATPEEEIALGLQSAPMMIREMGGQSRDAKAQAQVDRVGAKLVQSTLARQTPYRFEFHLLADTQTINAFALPGGQIFITEALYRLFKNEDQLAGVLGHEIGHVVGRHSNEQMATTKLWQGLAQGAGVLLSDGQSSAGHQIANMVANMRVMKYGRDDELESDALGIRFLIDAGYDPEAMIGVMDILASASKGSGQPEFMSTHPAPENRAERIRQLIAEYRKKG</sequence>
<comment type="cofactor">
    <cofactor evidence="6">
        <name>Zn(2+)</name>
        <dbReference type="ChEBI" id="CHEBI:29105"/>
    </cofactor>
    <text evidence="6">Binds 1 zinc ion per subunit.</text>
</comment>
<gene>
    <name evidence="8" type="ORF">EI77_03573</name>
</gene>
<accession>A0A4R7RNT7</accession>
<keyword evidence="2" id="KW-0479">Metal-binding</keyword>
<evidence type="ECO:0000256" key="2">
    <source>
        <dbReference type="ARBA" id="ARBA00022723"/>
    </source>
</evidence>
<evidence type="ECO:0000256" key="5">
    <source>
        <dbReference type="ARBA" id="ARBA00023049"/>
    </source>
</evidence>